<keyword evidence="5" id="KW-0680">Restriction system</keyword>
<evidence type="ECO:0000259" key="8">
    <source>
        <dbReference type="Pfam" id="PF07669"/>
    </source>
</evidence>
<accession>A0ABW8SGB2</accession>
<dbReference type="EMBL" id="JBJHZX010000005">
    <property type="protein sequence ID" value="MFL0194878.1"/>
    <property type="molecule type" value="Genomic_DNA"/>
</dbReference>
<sequence length="565" mass="66638">MAKWYDSAILGEVYEKSMNKSERKERGSFYTPYFIVEYIVENTLSNLDIKLNPFVKILDPSCGSGYFLLKVYDILMEKFNENLESIRYNLKDESYIVETQNGLKNICGLEYWQYSNLSYHVLKECIYGADLDSEAVELAKINLCRRSGINLELKNNIICCNSLIRWEKKYKEHGFGHISKFWEEKYDYVLGNPPWVSLSRKHKKNIEDNLKEYYSKSYGGNTYLPNLYEYFIKRSMEILKTGGRFGFIIPDRLASNLQYGDFRKHLLENYNILKLVFEIEFPEINTDAMIMVAENKYDKYNKIKVDVYKKSIYSIKQQEYMQNPNYEFSYYYNSRNLHIKNSMRKNSELLGDVCKTFTGFIGYKRKITSSRENQEQVEILKGENIKKFQILNNYYYNFTACNIKGGTSDIKKLTSKNKIVIRKTGKYLMAALDTKGYIIEQSLYGILCVNDNFPPYYILGLLNSKLIQWYYLNFLITNANSTPQIKKCSLDQIPISNCSVEYKMNIEKLVRKIMYEKLNANILEKKLDKIVFDLYNINCDYRNIISKDVENMINLKKRDEGGHNL</sequence>
<feature type="domain" description="TaqI-like C-terminal specificity" evidence="9">
    <location>
        <begin position="378"/>
        <end position="495"/>
    </location>
</feature>
<feature type="domain" description="Type II methyltransferase M.TaqI-like" evidence="8">
    <location>
        <begin position="124"/>
        <end position="276"/>
    </location>
</feature>
<keyword evidence="4" id="KW-0949">S-adenosyl-L-methionine</keyword>
<dbReference type="PRINTS" id="PR00507">
    <property type="entry name" value="N12N6MTFRASE"/>
</dbReference>
<dbReference type="Gene3D" id="3.40.50.150">
    <property type="entry name" value="Vaccinia Virus protein VP39"/>
    <property type="match status" value="1"/>
</dbReference>
<dbReference type="Gene3D" id="3.90.220.10">
    <property type="entry name" value="Adenine-n6-DNA-methyltransferase Taqi, Chain A, domain 2"/>
    <property type="match status" value="1"/>
</dbReference>
<evidence type="ECO:0000259" key="9">
    <source>
        <dbReference type="Pfam" id="PF12950"/>
    </source>
</evidence>
<proteinExistence type="predicted"/>
<comment type="caution">
    <text evidence="10">The sequence shown here is derived from an EMBL/GenBank/DDBJ whole genome shotgun (WGS) entry which is preliminary data.</text>
</comment>
<gene>
    <name evidence="10" type="ORF">ACJDU8_04715</name>
</gene>
<keyword evidence="6" id="KW-0238">DNA-binding</keyword>
<evidence type="ECO:0000256" key="6">
    <source>
        <dbReference type="ARBA" id="ARBA00023125"/>
    </source>
</evidence>
<evidence type="ECO:0000313" key="11">
    <source>
        <dbReference type="Proteomes" id="UP001623660"/>
    </source>
</evidence>
<dbReference type="InterPro" id="IPR029063">
    <property type="entry name" value="SAM-dependent_MTases_sf"/>
</dbReference>
<dbReference type="InterPro" id="IPR002052">
    <property type="entry name" value="DNA_methylase_N6_adenine_CS"/>
</dbReference>
<dbReference type="InterPro" id="IPR025931">
    <property type="entry name" value="TaqI_C"/>
</dbReference>
<evidence type="ECO:0000256" key="2">
    <source>
        <dbReference type="ARBA" id="ARBA00022603"/>
    </source>
</evidence>
<evidence type="ECO:0000256" key="3">
    <source>
        <dbReference type="ARBA" id="ARBA00022679"/>
    </source>
</evidence>
<keyword evidence="2" id="KW-0489">Methyltransferase</keyword>
<evidence type="ECO:0000256" key="5">
    <source>
        <dbReference type="ARBA" id="ARBA00022747"/>
    </source>
</evidence>
<dbReference type="InterPro" id="IPR011639">
    <property type="entry name" value="MethylTrfase_TaqI-like_dom"/>
</dbReference>
<dbReference type="Pfam" id="PF07669">
    <property type="entry name" value="Eco57I"/>
    <property type="match status" value="1"/>
</dbReference>
<dbReference type="Proteomes" id="UP001623660">
    <property type="component" value="Unassembled WGS sequence"/>
</dbReference>
<evidence type="ECO:0000256" key="1">
    <source>
        <dbReference type="ARBA" id="ARBA00011900"/>
    </source>
</evidence>
<dbReference type="InterPro" id="IPR050953">
    <property type="entry name" value="N4_N6_ade-DNA_methylase"/>
</dbReference>
<evidence type="ECO:0000256" key="4">
    <source>
        <dbReference type="ARBA" id="ARBA00022691"/>
    </source>
</evidence>
<keyword evidence="11" id="KW-1185">Reference proteome</keyword>
<dbReference type="Pfam" id="PF12950">
    <property type="entry name" value="TaqI_C"/>
    <property type="match status" value="1"/>
</dbReference>
<protein>
    <recommendedName>
        <fullName evidence="1">site-specific DNA-methyltransferase (adenine-specific)</fullName>
        <ecNumber evidence="1">2.1.1.72</ecNumber>
    </recommendedName>
</protein>
<dbReference type="PANTHER" id="PTHR33841:SF6">
    <property type="entry name" value="TYPE II METHYLTRANSFERASE M.HINDII"/>
    <property type="match status" value="1"/>
</dbReference>
<dbReference type="InterPro" id="IPR023135">
    <property type="entry name" value="N6_DNA_MeTrfase_TaqI_C"/>
</dbReference>
<dbReference type="PANTHER" id="PTHR33841">
    <property type="entry name" value="DNA METHYLTRANSFERASE YEEA-RELATED"/>
    <property type="match status" value="1"/>
</dbReference>
<dbReference type="SUPFAM" id="SSF53335">
    <property type="entry name" value="S-adenosyl-L-methionine-dependent methyltransferases"/>
    <property type="match status" value="1"/>
</dbReference>
<keyword evidence="3" id="KW-0808">Transferase</keyword>
<organism evidence="10 11">
    <name type="scientific">Candidatus Clostridium eludens</name>
    <dbReference type="NCBI Taxonomy" id="3381663"/>
    <lineage>
        <taxon>Bacteria</taxon>
        <taxon>Bacillati</taxon>
        <taxon>Bacillota</taxon>
        <taxon>Clostridia</taxon>
        <taxon>Eubacteriales</taxon>
        <taxon>Clostridiaceae</taxon>
        <taxon>Clostridium</taxon>
    </lineage>
</organism>
<dbReference type="PROSITE" id="PS00092">
    <property type="entry name" value="N6_MTASE"/>
    <property type="match status" value="1"/>
</dbReference>
<name>A0ABW8SGB2_9CLOT</name>
<dbReference type="SUPFAM" id="SSF116734">
    <property type="entry name" value="DNA methylase specificity domain"/>
    <property type="match status" value="1"/>
</dbReference>
<evidence type="ECO:0000313" key="10">
    <source>
        <dbReference type="EMBL" id="MFL0194878.1"/>
    </source>
</evidence>
<evidence type="ECO:0000256" key="7">
    <source>
        <dbReference type="ARBA" id="ARBA00047942"/>
    </source>
</evidence>
<comment type="catalytic activity">
    <reaction evidence="7">
        <text>a 2'-deoxyadenosine in DNA + S-adenosyl-L-methionine = an N(6)-methyl-2'-deoxyadenosine in DNA + S-adenosyl-L-homocysteine + H(+)</text>
        <dbReference type="Rhea" id="RHEA:15197"/>
        <dbReference type="Rhea" id="RHEA-COMP:12418"/>
        <dbReference type="Rhea" id="RHEA-COMP:12419"/>
        <dbReference type="ChEBI" id="CHEBI:15378"/>
        <dbReference type="ChEBI" id="CHEBI:57856"/>
        <dbReference type="ChEBI" id="CHEBI:59789"/>
        <dbReference type="ChEBI" id="CHEBI:90615"/>
        <dbReference type="ChEBI" id="CHEBI:90616"/>
        <dbReference type="EC" id="2.1.1.72"/>
    </reaction>
</comment>
<dbReference type="RefSeq" id="WP_406791000.1">
    <property type="nucleotide sequence ID" value="NZ_JBJHZX010000005.1"/>
</dbReference>
<reference evidence="10 11" key="1">
    <citation type="submission" date="2024-11" db="EMBL/GenBank/DDBJ databases">
        <authorList>
            <person name="Heng Y.C."/>
            <person name="Lim A.C.H."/>
            <person name="Lee J.K.Y."/>
            <person name="Kittelmann S."/>
        </authorList>
    </citation>
    <scope>NUCLEOTIDE SEQUENCE [LARGE SCALE GENOMIC DNA]</scope>
    <source>
        <strain evidence="10 11">WILCCON 0269</strain>
    </source>
</reference>
<dbReference type="EC" id="2.1.1.72" evidence="1"/>